<dbReference type="Pfam" id="PF14226">
    <property type="entry name" value="DIOX_N"/>
    <property type="match status" value="1"/>
</dbReference>
<keyword evidence="2 6" id="KW-0479">Metal-binding</keyword>
<dbReference type="AlphaFoldDB" id="A0AAP0N8K8"/>
<dbReference type="GO" id="GO:0046872">
    <property type="term" value="F:metal ion binding"/>
    <property type="evidence" value="ECO:0007669"/>
    <property type="project" value="UniProtKB-KW"/>
</dbReference>
<evidence type="ECO:0000313" key="9">
    <source>
        <dbReference type="Proteomes" id="UP001415857"/>
    </source>
</evidence>
<organism evidence="8 9">
    <name type="scientific">Liquidambar formosana</name>
    <name type="common">Formosan gum</name>
    <dbReference type="NCBI Taxonomy" id="63359"/>
    <lineage>
        <taxon>Eukaryota</taxon>
        <taxon>Viridiplantae</taxon>
        <taxon>Streptophyta</taxon>
        <taxon>Embryophyta</taxon>
        <taxon>Tracheophyta</taxon>
        <taxon>Spermatophyta</taxon>
        <taxon>Magnoliopsida</taxon>
        <taxon>eudicotyledons</taxon>
        <taxon>Gunneridae</taxon>
        <taxon>Pentapetalae</taxon>
        <taxon>Saxifragales</taxon>
        <taxon>Altingiaceae</taxon>
        <taxon>Liquidambar</taxon>
    </lineage>
</organism>
<comment type="similarity">
    <text evidence="1 6">Belongs to the iron/ascorbate-dependent oxidoreductase family.</text>
</comment>
<proteinExistence type="inferred from homology"/>
<evidence type="ECO:0000256" key="5">
    <source>
        <dbReference type="ARBA" id="ARBA00057022"/>
    </source>
</evidence>
<dbReference type="EMBL" id="JBBPBK010000015">
    <property type="protein sequence ID" value="KAK9268480.1"/>
    <property type="molecule type" value="Genomic_DNA"/>
</dbReference>
<comment type="caution">
    <text evidence="8">The sequence shown here is derived from an EMBL/GenBank/DDBJ whole genome shotgun (WGS) entry which is preliminary data.</text>
</comment>
<accession>A0AAP0N8K8</accession>
<dbReference type="FunFam" id="2.60.120.330:FF:000022">
    <property type="entry name" value="Probable 2-oxoglutarate-dependent dioxygenase AOP1.2"/>
    <property type="match status" value="1"/>
</dbReference>
<dbReference type="Gene3D" id="2.60.120.330">
    <property type="entry name" value="B-lactam Antibiotic, Isopenicillin N Synthase, Chain"/>
    <property type="match status" value="1"/>
</dbReference>
<gene>
    <name evidence="8" type="ORF">L1049_000231</name>
</gene>
<name>A0AAP0N8K8_LIQFO</name>
<dbReference type="InterPro" id="IPR044861">
    <property type="entry name" value="IPNS-like_FE2OG_OXY"/>
</dbReference>
<evidence type="ECO:0000256" key="3">
    <source>
        <dbReference type="ARBA" id="ARBA00023002"/>
    </source>
</evidence>
<reference evidence="8 9" key="1">
    <citation type="journal article" date="2024" name="Plant J.">
        <title>Genome sequences and population genomics reveal climatic adaptation and genomic divergence between two closely related sweetgum species.</title>
        <authorList>
            <person name="Xu W.Q."/>
            <person name="Ren C.Q."/>
            <person name="Zhang X.Y."/>
            <person name="Comes H.P."/>
            <person name="Liu X.H."/>
            <person name="Li Y.G."/>
            <person name="Kettle C.J."/>
            <person name="Jalonen R."/>
            <person name="Gaisberger H."/>
            <person name="Ma Y.Z."/>
            <person name="Qiu Y.X."/>
        </authorList>
    </citation>
    <scope>NUCLEOTIDE SEQUENCE [LARGE SCALE GENOMIC DNA]</scope>
    <source>
        <strain evidence="8">Hangzhou</strain>
    </source>
</reference>
<comment type="function">
    <text evidence="5">Probable 2-oxoglutarate-dependent dioxygenase that may be involved in glucosinolates biosynthesis. May play a role in the production of aliphatic glucosinolates.</text>
</comment>
<keyword evidence="3 6" id="KW-0560">Oxidoreductase</keyword>
<dbReference type="Pfam" id="PF03171">
    <property type="entry name" value="2OG-FeII_Oxy"/>
    <property type="match status" value="1"/>
</dbReference>
<dbReference type="InterPro" id="IPR005123">
    <property type="entry name" value="Oxoglu/Fe-dep_dioxygenase_dom"/>
</dbReference>
<evidence type="ECO:0000313" key="8">
    <source>
        <dbReference type="EMBL" id="KAK9268480.1"/>
    </source>
</evidence>
<dbReference type="Proteomes" id="UP001415857">
    <property type="component" value="Unassembled WGS sequence"/>
</dbReference>
<dbReference type="GO" id="GO:0016491">
    <property type="term" value="F:oxidoreductase activity"/>
    <property type="evidence" value="ECO:0007669"/>
    <property type="project" value="UniProtKB-KW"/>
</dbReference>
<evidence type="ECO:0000259" key="7">
    <source>
        <dbReference type="PROSITE" id="PS51471"/>
    </source>
</evidence>
<dbReference type="PANTHER" id="PTHR47990">
    <property type="entry name" value="2-OXOGLUTARATE (2OG) AND FE(II)-DEPENDENT OXYGENASE SUPERFAMILY PROTEIN-RELATED"/>
    <property type="match status" value="1"/>
</dbReference>
<evidence type="ECO:0000256" key="1">
    <source>
        <dbReference type="ARBA" id="ARBA00008056"/>
    </source>
</evidence>
<evidence type="ECO:0000256" key="6">
    <source>
        <dbReference type="RuleBase" id="RU003682"/>
    </source>
</evidence>
<dbReference type="SUPFAM" id="SSF51197">
    <property type="entry name" value="Clavaminate synthase-like"/>
    <property type="match status" value="1"/>
</dbReference>
<protein>
    <recommendedName>
        <fullName evidence="7">Fe2OG dioxygenase domain-containing protein</fullName>
    </recommendedName>
</protein>
<dbReference type="InterPro" id="IPR026992">
    <property type="entry name" value="DIOX_N"/>
</dbReference>
<dbReference type="PROSITE" id="PS51471">
    <property type="entry name" value="FE2OG_OXY"/>
    <property type="match status" value="1"/>
</dbReference>
<keyword evidence="9" id="KW-1185">Reference proteome</keyword>
<dbReference type="InterPro" id="IPR050231">
    <property type="entry name" value="Iron_ascorbate_oxido_reductase"/>
</dbReference>
<dbReference type="InterPro" id="IPR027443">
    <property type="entry name" value="IPNS-like_sf"/>
</dbReference>
<sequence>MACVSPLKIPTIDFSKGNLKPGTSEWDSVRNEVRMALEEYGSFEAVYDNIVTMELHNAIFGVEKELFSLPRETKRLNIIPDRPSLGYLGDIPQAPHSELMGIYDALVFENIQSFTNLMWPQGNASISEIMYSYTTVVSDLEKMVKRMVFESMGVEKYYNSHVESTEYLLRFLKYEAPKTNKSTLLGLGTHTDKSYLTILHQNQVNGLQVQTKHGEWIQVTPTSSSFIVMVGDLFYAWSNGRLHCPPHRAMISGNETRYTMGLFSFSKMSTQAPEELVDEQHPLLFKPFDCMGLLKFVVTTEEGRKARVAS</sequence>
<evidence type="ECO:0000256" key="4">
    <source>
        <dbReference type="ARBA" id="ARBA00023004"/>
    </source>
</evidence>
<feature type="domain" description="Fe2OG dioxygenase" evidence="7">
    <location>
        <begin position="164"/>
        <end position="266"/>
    </location>
</feature>
<evidence type="ECO:0000256" key="2">
    <source>
        <dbReference type="ARBA" id="ARBA00022723"/>
    </source>
</evidence>
<keyword evidence="4 6" id="KW-0408">Iron</keyword>